<comment type="similarity">
    <text evidence="1">Belongs to the RdRP family.</text>
</comment>
<gene>
    <name evidence="4" type="ORF">C8Q71DRAFT_790478</name>
</gene>
<dbReference type="InterPro" id="IPR007855">
    <property type="entry name" value="RDRP"/>
</dbReference>
<accession>A0ABQ8JYZ1</accession>
<keyword evidence="1" id="KW-0808">Transferase</keyword>
<evidence type="ECO:0000259" key="3">
    <source>
        <dbReference type="Pfam" id="PF05183"/>
    </source>
</evidence>
<dbReference type="RefSeq" id="XP_047772961.1">
    <property type="nucleotide sequence ID" value="XM_047925313.1"/>
</dbReference>
<proteinExistence type="inferred from homology"/>
<keyword evidence="1" id="KW-0696">RNA-directed RNA polymerase</keyword>
<keyword evidence="1" id="KW-0694">RNA-binding</keyword>
<evidence type="ECO:0000256" key="2">
    <source>
        <dbReference type="SAM" id="MobiDB-lite"/>
    </source>
</evidence>
<dbReference type="GeneID" id="72006045"/>
<dbReference type="Proteomes" id="UP000814176">
    <property type="component" value="Unassembled WGS sequence"/>
</dbReference>
<evidence type="ECO:0000313" key="4">
    <source>
        <dbReference type="EMBL" id="KAH9829487.1"/>
    </source>
</evidence>
<feature type="domain" description="RDRP core" evidence="3">
    <location>
        <begin position="473"/>
        <end position="1082"/>
    </location>
</feature>
<dbReference type="InterPro" id="IPR057596">
    <property type="entry name" value="RDRP_core"/>
</dbReference>
<feature type="region of interest" description="Disordered" evidence="2">
    <location>
        <begin position="279"/>
        <end position="339"/>
    </location>
</feature>
<evidence type="ECO:0000313" key="5">
    <source>
        <dbReference type="Proteomes" id="UP000814176"/>
    </source>
</evidence>
<comment type="caution">
    <text evidence="4">The sequence shown here is derived from an EMBL/GenBank/DDBJ whole genome shotgun (WGS) entry which is preliminary data.</text>
</comment>
<feature type="region of interest" description="Disordered" evidence="2">
    <location>
        <begin position="149"/>
        <end position="266"/>
    </location>
</feature>
<feature type="region of interest" description="Disordered" evidence="2">
    <location>
        <begin position="120"/>
        <end position="139"/>
    </location>
</feature>
<feature type="compositionally biased region" description="Polar residues" evidence="2">
    <location>
        <begin position="153"/>
        <end position="162"/>
    </location>
</feature>
<dbReference type="EC" id="2.7.7.48" evidence="1"/>
<feature type="compositionally biased region" description="Polar residues" evidence="2">
    <location>
        <begin position="170"/>
        <end position="183"/>
    </location>
</feature>
<organism evidence="4 5">
    <name type="scientific">Rhodofomes roseus</name>
    <dbReference type="NCBI Taxonomy" id="34475"/>
    <lineage>
        <taxon>Eukaryota</taxon>
        <taxon>Fungi</taxon>
        <taxon>Dikarya</taxon>
        <taxon>Basidiomycota</taxon>
        <taxon>Agaricomycotina</taxon>
        <taxon>Agaricomycetes</taxon>
        <taxon>Polyporales</taxon>
        <taxon>Rhodofomes</taxon>
    </lineage>
</organism>
<dbReference type="PANTHER" id="PTHR23079:SF14">
    <property type="entry name" value="RNA-DEPENDENT RNA POLYMERASE"/>
    <property type="match status" value="1"/>
</dbReference>
<dbReference type="Pfam" id="PF05183">
    <property type="entry name" value="RdRP"/>
    <property type="match status" value="1"/>
</dbReference>
<dbReference type="EMBL" id="JADCUA010000038">
    <property type="protein sequence ID" value="KAH9829487.1"/>
    <property type="molecule type" value="Genomic_DNA"/>
</dbReference>
<feature type="region of interest" description="Disordered" evidence="2">
    <location>
        <begin position="1"/>
        <end position="106"/>
    </location>
</feature>
<reference evidence="4 5" key="1">
    <citation type="journal article" date="2021" name="Environ. Microbiol.">
        <title>Gene family expansions and transcriptome signatures uncover fungal adaptations to wood decay.</title>
        <authorList>
            <person name="Hage H."/>
            <person name="Miyauchi S."/>
            <person name="Viragh M."/>
            <person name="Drula E."/>
            <person name="Min B."/>
            <person name="Chaduli D."/>
            <person name="Navarro D."/>
            <person name="Favel A."/>
            <person name="Norest M."/>
            <person name="Lesage-Meessen L."/>
            <person name="Balint B."/>
            <person name="Merenyi Z."/>
            <person name="de Eugenio L."/>
            <person name="Morin E."/>
            <person name="Martinez A.T."/>
            <person name="Baldrian P."/>
            <person name="Stursova M."/>
            <person name="Martinez M.J."/>
            <person name="Novotny C."/>
            <person name="Magnuson J.K."/>
            <person name="Spatafora J.W."/>
            <person name="Maurice S."/>
            <person name="Pangilinan J."/>
            <person name="Andreopoulos W."/>
            <person name="LaButti K."/>
            <person name="Hundley H."/>
            <person name="Na H."/>
            <person name="Kuo A."/>
            <person name="Barry K."/>
            <person name="Lipzen A."/>
            <person name="Henrissat B."/>
            <person name="Riley R."/>
            <person name="Ahrendt S."/>
            <person name="Nagy L.G."/>
            <person name="Grigoriev I.V."/>
            <person name="Martin F."/>
            <person name="Rosso M.N."/>
        </authorList>
    </citation>
    <scope>NUCLEOTIDE SEQUENCE [LARGE SCALE GENOMIC DNA]</scope>
    <source>
        <strain evidence="4 5">CIRM-BRFM 1785</strain>
    </source>
</reference>
<name>A0ABQ8JYZ1_9APHY</name>
<sequence length="1316" mass="146108">MAHSRKKPTVWPTIAGTTSEDEFWRDDPFRDTDYWVGAEESLRSGDNETTPTAGQRPSSSRRTRSRHSPRKRVLVEKGIGATNLVTDEETRNQDPSSKGKGPSVYRRVGEVALSTFPSKTSISSFRSSDGYDTDEDEVDQMLQVDTDVEVDSESLSALSSRKPSFEFSEPSVSRLTSFTSVESNIPAVKAPATGRKRTYEYPNPDGPPSPLSPSKKRASQSESALGGTAAGCSISFPPPRLHITPQTRTRPPSPSKPSPADVSPSRRDRWMKEIQEALADTAKVGEDPSRVDVTPRATIASAAPSRGPSFRGPFRSSKDVAANTSSGARARQAGPIEPPNCSIIAHDRKVQQMMDVKRISWGVQYELARGVCSGRWQWNDVTAKKLDTLRGTDSEAAPRVESVMLDANVSRGAYAASLPLWVELDREQAALEEGTSRGLGLRGEWKGDPNWYGGKIRQIASVVESGDGFVLRLKSMMKRKSNRFARYLGSRRMLQVKLPDDKLMRKRGDDVRRFMQSKFVLCGRVFAAFAAKDGKVFLMETKEDYDRTADGADRSRMSVEELVQWHNPLDCNSNQPVTKWVTRFDLGLSDTVPALAFRGEGVDIFYIDDETAPHAGGKVPAEKILTDGCGFMNWAALAAIARALKYTRFPTAVQGRIAGSKGVWTLHPHDRSPDDPPRIWVRPSQQKIKHLKLTLSHCIFELVAPPRVSVPSRLSRHTLMVLSHNAVSDEALVSLMEAGIDEEVRALSAFDDPHLLRATVAEVGRIFAARLQRLASGSARLFGLGREWGQDSDQQEEEEDPEHGQLGTLVDRNEYSGEPVKVHERASEMLAAGFRPQENPILFKSLRDIISYRITELIREYHITVPRSADAFIVPDPYGVLEPGEIHFRASDDLKDPLDGPGANQITGNVLVYRNPARLPADIQKVSAVAHPMLSDYVDVIVFPTKGPRSLASLLAGGDYDGDTCVCIYDELLVQSFEGSATTDPPENFLKDNFQSQEHIQQVSEVLEDMKSCSTSMREPCLQQALLVGMISPNVGQYSVFHENSAYLYGLAHKHTLHNAWMFNTVLDSKKTGLIVKESVFHEDTNHYGHAQPPCMKPIAGVDEETEQGHLGYTRPCPQRDRGLPPFILDQLLTAGKALETRFLQSFETLQPTLAHSFDVDLSKPWADADSWATRLQEQRRYAEPRNDLQQIHRHVEKHVRLWQLAAGKSTATPSRTRRKRTASVAKPSDDFKLIAKSFADGPENVVFYDVKTICTLKASCAYKTNPKFAFSVAFYDLCRIKAESFGIAPQTREFADMMAVPSSVRRILTQKASGL</sequence>
<keyword evidence="1" id="KW-0548">Nucleotidyltransferase</keyword>
<comment type="catalytic activity">
    <reaction evidence="1">
        <text>RNA(n) + a ribonucleoside 5'-triphosphate = RNA(n+1) + diphosphate</text>
        <dbReference type="Rhea" id="RHEA:21248"/>
        <dbReference type="Rhea" id="RHEA-COMP:14527"/>
        <dbReference type="Rhea" id="RHEA-COMP:17342"/>
        <dbReference type="ChEBI" id="CHEBI:33019"/>
        <dbReference type="ChEBI" id="CHEBI:61557"/>
        <dbReference type="ChEBI" id="CHEBI:140395"/>
        <dbReference type="EC" id="2.7.7.48"/>
    </reaction>
</comment>
<protein>
    <recommendedName>
        <fullName evidence="1">RNA-dependent RNA polymerase</fullName>
        <ecNumber evidence="1">2.7.7.48</ecNumber>
    </recommendedName>
</protein>
<feature type="compositionally biased region" description="Basic residues" evidence="2">
    <location>
        <begin position="59"/>
        <end position="72"/>
    </location>
</feature>
<evidence type="ECO:0000256" key="1">
    <source>
        <dbReference type="RuleBase" id="RU363098"/>
    </source>
</evidence>
<keyword evidence="5" id="KW-1185">Reference proteome</keyword>
<dbReference type="PANTHER" id="PTHR23079">
    <property type="entry name" value="RNA-DEPENDENT RNA POLYMERASE"/>
    <property type="match status" value="1"/>
</dbReference>